<gene>
    <name evidence="5" type="ORF">QTP81_04725</name>
</gene>
<dbReference type="SUPFAM" id="SSF46785">
    <property type="entry name" value="Winged helix' DNA-binding domain"/>
    <property type="match status" value="1"/>
</dbReference>
<dbReference type="Gene3D" id="1.10.10.10">
    <property type="entry name" value="Winged helix-like DNA-binding domain superfamily/Winged helix DNA-binding domain"/>
    <property type="match status" value="1"/>
</dbReference>
<dbReference type="SMART" id="SM00347">
    <property type="entry name" value="HTH_MARR"/>
    <property type="match status" value="1"/>
</dbReference>
<name>A0ABT7SUM6_9ALTE</name>
<feature type="domain" description="HTH marR-type" evidence="4">
    <location>
        <begin position="4"/>
        <end position="136"/>
    </location>
</feature>
<protein>
    <submittedName>
        <fullName evidence="5">MarR family transcriptional regulator</fullName>
    </submittedName>
</protein>
<dbReference type="EMBL" id="JAUCBP010000006">
    <property type="protein sequence ID" value="MDM7859898.1"/>
    <property type="molecule type" value="Genomic_DNA"/>
</dbReference>
<evidence type="ECO:0000259" key="4">
    <source>
        <dbReference type="PROSITE" id="PS50995"/>
    </source>
</evidence>
<dbReference type="PANTHER" id="PTHR42756">
    <property type="entry name" value="TRANSCRIPTIONAL REGULATOR, MARR"/>
    <property type="match status" value="1"/>
</dbReference>
<dbReference type="InterPro" id="IPR036390">
    <property type="entry name" value="WH_DNA-bd_sf"/>
</dbReference>
<comment type="caution">
    <text evidence="5">The sequence shown here is derived from an EMBL/GenBank/DDBJ whole genome shotgun (WGS) entry which is preliminary data.</text>
</comment>
<organism evidence="5 6">
    <name type="scientific">Alteromonas arenosi</name>
    <dbReference type="NCBI Taxonomy" id="3055817"/>
    <lineage>
        <taxon>Bacteria</taxon>
        <taxon>Pseudomonadati</taxon>
        <taxon>Pseudomonadota</taxon>
        <taxon>Gammaproteobacteria</taxon>
        <taxon>Alteromonadales</taxon>
        <taxon>Alteromonadaceae</taxon>
        <taxon>Alteromonas/Salinimonas group</taxon>
        <taxon>Alteromonas</taxon>
    </lineage>
</organism>
<reference evidence="5 6" key="1">
    <citation type="submission" date="2023-06" db="EMBL/GenBank/DDBJ databases">
        <title>Alteromonas sp. ASW11-36 isolated from intertidal sand.</title>
        <authorList>
            <person name="Li Y."/>
        </authorList>
    </citation>
    <scope>NUCLEOTIDE SEQUENCE [LARGE SCALE GENOMIC DNA]</scope>
    <source>
        <strain evidence="5 6">ASW11-36</strain>
    </source>
</reference>
<evidence type="ECO:0000256" key="2">
    <source>
        <dbReference type="ARBA" id="ARBA00023125"/>
    </source>
</evidence>
<dbReference type="Proteomes" id="UP001234343">
    <property type="component" value="Unassembled WGS sequence"/>
</dbReference>
<dbReference type="InterPro" id="IPR000835">
    <property type="entry name" value="HTH_MarR-typ"/>
</dbReference>
<evidence type="ECO:0000256" key="1">
    <source>
        <dbReference type="ARBA" id="ARBA00023015"/>
    </source>
</evidence>
<dbReference type="RefSeq" id="WP_289364084.1">
    <property type="nucleotide sequence ID" value="NZ_JAUCBP010000006.1"/>
</dbReference>
<keyword evidence="3" id="KW-0804">Transcription</keyword>
<dbReference type="PRINTS" id="PR00598">
    <property type="entry name" value="HTHMARR"/>
</dbReference>
<dbReference type="InterPro" id="IPR023187">
    <property type="entry name" value="Tscrpt_reg_MarR-type_CS"/>
</dbReference>
<keyword evidence="6" id="KW-1185">Reference proteome</keyword>
<evidence type="ECO:0000313" key="5">
    <source>
        <dbReference type="EMBL" id="MDM7859898.1"/>
    </source>
</evidence>
<dbReference type="PROSITE" id="PS01117">
    <property type="entry name" value="HTH_MARR_1"/>
    <property type="match status" value="1"/>
</dbReference>
<sequence>MEKYDELLIGLRQVIRAIDLYSKKLNKESGLTGPQLLVLQAIANRDGVLAKQVADAINLSSATVTSILDRLEARDLVKRERSTQDKRKVLLHLTEKGEQAVGDAPKPLQQHFIDRFEKLEDWEQNMMIANMQRIAKMMNADDIDAAPVLEVGTIQQLSE</sequence>
<evidence type="ECO:0000256" key="3">
    <source>
        <dbReference type="ARBA" id="ARBA00023163"/>
    </source>
</evidence>
<keyword evidence="1" id="KW-0805">Transcription regulation</keyword>
<dbReference type="Pfam" id="PF12802">
    <property type="entry name" value="MarR_2"/>
    <property type="match status" value="1"/>
</dbReference>
<dbReference type="PANTHER" id="PTHR42756:SF1">
    <property type="entry name" value="TRANSCRIPTIONAL REPRESSOR OF EMRAB OPERON"/>
    <property type="match status" value="1"/>
</dbReference>
<accession>A0ABT7SUM6</accession>
<evidence type="ECO:0000313" key="6">
    <source>
        <dbReference type="Proteomes" id="UP001234343"/>
    </source>
</evidence>
<keyword evidence="2" id="KW-0238">DNA-binding</keyword>
<proteinExistence type="predicted"/>
<dbReference type="PROSITE" id="PS50995">
    <property type="entry name" value="HTH_MARR_2"/>
    <property type="match status" value="1"/>
</dbReference>
<dbReference type="InterPro" id="IPR036388">
    <property type="entry name" value="WH-like_DNA-bd_sf"/>
</dbReference>